<reference evidence="8 9" key="2">
    <citation type="submission" date="2018-11" db="EMBL/GenBank/DDBJ databases">
        <authorList>
            <consortium name="Pathogen Informatics"/>
        </authorList>
    </citation>
    <scope>NUCLEOTIDE SEQUENCE [LARGE SCALE GENOMIC DNA]</scope>
</reference>
<evidence type="ECO:0000256" key="3">
    <source>
        <dbReference type="ARBA" id="ARBA00022664"/>
    </source>
</evidence>
<name>A0A183ILW2_9BILA</name>
<dbReference type="WBParaSite" id="SBAD_0000480301-mRNA-1">
    <property type="protein sequence ID" value="SBAD_0000480301-mRNA-1"/>
    <property type="gene ID" value="SBAD_0000480301"/>
</dbReference>
<dbReference type="EMBL" id="UZAM01008432">
    <property type="protein sequence ID" value="VDP04938.1"/>
    <property type="molecule type" value="Genomic_DNA"/>
</dbReference>
<organism evidence="10">
    <name type="scientific">Soboliphyme baturini</name>
    <dbReference type="NCBI Taxonomy" id="241478"/>
    <lineage>
        <taxon>Eukaryota</taxon>
        <taxon>Metazoa</taxon>
        <taxon>Ecdysozoa</taxon>
        <taxon>Nematoda</taxon>
        <taxon>Enoplea</taxon>
        <taxon>Dorylaimia</taxon>
        <taxon>Dioctophymatida</taxon>
        <taxon>Dioctophymatoidea</taxon>
        <taxon>Soboliphymatidae</taxon>
        <taxon>Soboliphyme</taxon>
    </lineage>
</organism>
<evidence type="ECO:0000313" key="10">
    <source>
        <dbReference type="WBParaSite" id="SBAD_0000480301-mRNA-1"/>
    </source>
</evidence>
<evidence type="ECO:0000256" key="4">
    <source>
        <dbReference type="ARBA" id="ARBA00022728"/>
    </source>
</evidence>
<evidence type="ECO:0000256" key="6">
    <source>
        <dbReference type="ARBA" id="ARBA00023242"/>
    </source>
</evidence>
<evidence type="ECO:0000256" key="5">
    <source>
        <dbReference type="ARBA" id="ARBA00023187"/>
    </source>
</evidence>
<dbReference type="InterPro" id="IPR013170">
    <property type="entry name" value="mRNA_splic_Cwf21_dom"/>
</dbReference>
<keyword evidence="5" id="KW-0508">mRNA splicing</keyword>
<evidence type="ECO:0000313" key="9">
    <source>
        <dbReference type="Proteomes" id="UP000270296"/>
    </source>
</evidence>
<keyword evidence="9" id="KW-1185">Reference proteome</keyword>
<dbReference type="PANTHER" id="PTHR36562:SF5">
    <property type="entry name" value="SERINE_ARGININE REPETITIVE MATRIX 2"/>
    <property type="match status" value="1"/>
</dbReference>
<dbReference type="InterPro" id="IPR051372">
    <property type="entry name" value="CWC21"/>
</dbReference>
<accession>A0A183ILW2</accession>
<sequence>MYNGVGLTTPRGSGTNGFVQRNLAFISVSREKPQYRTEEDIKRLDEELNRPPNKEILEHEKKRKIELKCMELRDLMEQQE</sequence>
<reference evidence="10" key="1">
    <citation type="submission" date="2016-06" db="UniProtKB">
        <authorList>
            <consortium name="WormBaseParasite"/>
        </authorList>
    </citation>
    <scope>IDENTIFICATION</scope>
</reference>
<keyword evidence="4" id="KW-0747">Spliceosome</keyword>
<dbReference type="GO" id="GO:0006397">
    <property type="term" value="P:mRNA processing"/>
    <property type="evidence" value="ECO:0007669"/>
    <property type="project" value="UniProtKB-KW"/>
</dbReference>
<feature type="domain" description="CWF21" evidence="7">
    <location>
        <begin position="57"/>
        <end position="79"/>
    </location>
</feature>
<dbReference type="Pfam" id="PF08312">
    <property type="entry name" value="cwf21"/>
    <property type="match status" value="1"/>
</dbReference>
<proteinExistence type="inferred from homology"/>
<comment type="similarity">
    <text evidence="2">Belongs to the CWC21 family.</text>
</comment>
<dbReference type="Proteomes" id="UP000270296">
    <property type="component" value="Unassembled WGS sequence"/>
</dbReference>
<comment type="subcellular location">
    <subcellularLocation>
        <location evidence="1">Nucleus</location>
    </subcellularLocation>
</comment>
<evidence type="ECO:0000256" key="1">
    <source>
        <dbReference type="ARBA" id="ARBA00004123"/>
    </source>
</evidence>
<keyword evidence="3" id="KW-0507">mRNA processing</keyword>
<gene>
    <name evidence="8" type="ORF">SBAD_LOCUS4608</name>
</gene>
<evidence type="ECO:0000259" key="7">
    <source>
        <dbReference type="Pfam" id="PF08312"/>
    </source>
</evidence>
<dbReference type="PANTHER" id="PTHR36562">
    <property type="entry name" value="SERINE/ARGININE REPETITIVE MATRIX 2"/>
    <property type="match status" value="1"/>
</dbReference>
<protein>
    <submittedName>
        <fullName evidence="10">Cwf21 domain-containing protein</fullName>
    </submittedName>
</protein>
<keyword evidence="6" id="KW-0539">Nucleus</keyword>
<dbReference type="GO" id="GO:0005681">
    <property type="term" value="C:spliceosomal complex"/>
    <property type="evidence" value="ECO:0007669"/>
    <property type="project" value="UniProtKB-KW"/>
</dbReference>
<dbReference type="GO" id="GO:0008380">
    <property type="term" value="P:RNA splicing"/>
    <property type="evidence" value="ECO:0007669"/>
    <property type="project" value="UniProtKB-KW"/>
</dbReference>
<dbReference type="AlphaFoldDB" id="A0A183ILW2"/>
<dbReference type="OrthoDB" id="10267305at2759"/>
<evidence type="ECO:0000313" key="8">
    <source>
        <dbReference type="EMBL" id="VDP04938.1"/>
    </source>
</evidence>
<evidence type="ECO:0000256" key="2">
    <source>
        <dbReference type="ARBA" id="ARBA00005954"/>
    </source>
</evidence>